<organism evidence="12 13">
    <name type="scientific">Nocardia terpenica</name>
    <dbReference type="NCBI Taxonomy" id="455432"/>
    <lineage>
        <taxon>Bacteria</taxon>
        <taxon>Bacillati</taxon>
        <taxon>Actinomycetota</taxon>
        <taxon>Actinomycetes</taxon>
        <taxon>Mycobacteriales</taxon>
        <taxon>Nocardiaceae</taxon>
        <taxon>Nocardia</taxon>
    </lineage>
</organism>
<evidence type="ECO:0000256" key="3">
    <source>
        <dbReference type="ARBA" id="ARBA00011890"/>
    </source>
</evidence>
<evidence type="ECO:0000256" key="5">
    <source>
        <dbReference type="ARBA" id="ARBA00022490"/>
    </source>
</evidence>
<keyword evidence="6" id="KW-0489">Methyltransferase</keyword>
<gene>
    <name evidence="12" type="ORF">CRH09_19300</name>
</gene>
<keyword evidence="7" id="KW-0808">Transferase</keyword>
<evidence type="ECO:0000256" key="7">
    <source>
        <dbReference type="ARBA" id="ARBA00022679"/>
    </source>
</evidence>
<evidence type="ECO:0000256" key="10">
    <source>
        <dbReference type="ARBA" id="ARBA00031323"/>
    </source>
</evidence>
<dbReference type="CDD" id="cd02440">
    <property type="entry name" value="AdoMet_MTases"/>
    <property type="match status" value="1"/>
</dbReference>
<evidence type="ECO:0000256" key="11">
    <source>
        <dbReference type="ARBA" id="ARBA00031350"/>
    </source>
</evidence>
<dbReference type="Pfam" id="PF01135">
    <property type="entry name" value="PCMT"/>
    <property type="match status" value="1"/>
</dbReference>
<evidence type="ECO:0000256" key="1">
    <source>
        <dbReference type="ARBA" id="ARBA00004496"/>
    </source>
</evidence>
<comment type="subcellular location">
    <subcellularLocation>
        <location evidence="1">Cytoplasm</location>
    </subcellularLocation>
</comment>
<dbReference type="InterPro" id="IPR000682">
    <property type="entry name" value="PCMT"/>
</dbReference>
<dbReference type="AlphaFoldDB" id="A0A291RL17"/>
<accession>A0A291RL17</accession>
<dbReference type="PANTHER" id="PTHR11579:SF0">
    <property type="entry name" value="PROTEIN-L-ISOASPARTATE(D-ASPARTATE) O-METHYLTRANSFERASE"/>
    <property type="match status" value="1"/>
</dbReference>
<dbReference type="EMBL" id="CP023778">
    <property type="protein sequence ID" value="ATL68015.1"/>
    <property type="molecule type" value="Genomic_DNA"/>
</dbReference>
<dbReference type="GO" id="GO:0032259">
    <property type="term" value="P:methylation"/>
    <property type="evidence" value="ECO:0007669"/>
    <property type="project" value="UniProtKB-KW"/>
</dbReference>
<dbReference type="InterPro" id="IPR029063">
    <property type="entry name" value="SAM-dependent_MTases_sf"/>
</dbReference>
<proteinExistence type="inferred from homology"/>
<evidence type="ECO:0000313" key="13">
    <source>
        <dbReference type="Proteomes" id="UP000221961"/>
    </source>
</evidence>
<dbReference type="EC" id="2.1.1.77" evidence="3"/>
<comment type="similarity">
    <text evidence="2">Belongs to the methyltransferase superfamily. L-isoaspartyl/D-aspartyl protein methyltransferase family.</text>
</comment>
<dbReference type="KEGG" id="ntp:CRH09_19300"/>
<reference evidence="12 13" key="1">
    <citation type="submission" date="2017-10" db="EMBL/GenBank/DDBJ databases">
        <title>Comparative genomics between pathogenic Norcardia.</title>
        <authorList>
            <person name="Zeng L."/>
        </authorList>
    </citation>
    <scope>NUCLEOTIDE SEQUENCE [LARGE SCALE GENOMIC DNA]</scope>
    <source>
        <strain evidence="12 13">NC_YFY_NT001</strain>
    </source>
</reference>
<name>A0A291RL17_9NOCA</name>
<keyword evidence="8" id="KW-0949">S-adenosyl-L-methionine</keyword>
<evidence type="ECO:0000256" key="4">
    <source>
        <dbReference type="ARBA" id="ARBA00013346"/>
    </source>
</evidence>
<dbReference type="SUPFAM" id="SSF53335">
    <property type="entry name" value="S-adenosyl-L-methionine-dependent methyltransferases"/>
    <property type="match status" value="1"/>
</dbReference>
<dbReference type="GeneID" id="88359512"/>
<evidence type="ECO:0000313" key="12">
    <source>
        <dbReference type="EMBL" id="ATL68015.1"/>
    </source>
</evidence>
<dbReference type="GO" id="GO:0005737">
    <property type="term" value="C:cytoplasm"/>
    <property type="evidence" value="ECO:0007669"/>
    <property type="project" value="UniProtKB-SubCell"/>
</dbReference>
<dbReference type="Gene3D" id="3.40.50.150">
    <property type="entry name" value="Vaccinia Virus protein VP39"/>
    <property type="match status" value="1"/>
</dbReference>
<sequence length="377" mass="40331">MNEHAHRYQEELVQQLHALDAIRTADVESAFRSVPRHLAVSRLVEIRSDNSVALTTVPATEDAAVSDDLLRTIYADCVLITHVSGRDHRPVSSSSRPSITAFMLEELRLSAGMSVLEIGAGTGYSAALLGRIVGEAGSVTSVEFDREIAAAARSTLGRLDTRNVEVITGDGYLGHGPSAPYDRVVSTVGVGGFSPRWAAQLRTGGSMVAPVLHGGLYPLLSVRKSDSGPMIGRALKSTGFVPAAGKLHPHPRPWSEWSVEQGLESVSVGPVPEFLRTVNESRLQDLWFALGVLAPGQVRQVGLSTADGTSNGLGLTVRDDRAFVSGSGLWTNGAGGVDLVRNLFGQWVDLGQPSITDWQCRLELDDALLIPVDWEVL</sequence>
<dbReference type="Proteomes" id="UP000221961">
    <property type="component" value="Chromosome"/>
</dbReference>
<keyword evidence="5" id="KW-0963">Cytoplasm</keyword>
<evidence type="ECO:0000256" key="6">
    <source>
        <dbReference type="ARBA" id="ARBA00022603"/>
    </source>
</evidence>
<protein>
    <recommendedName>
        <fullName evidence="4">Protein-L-isoaspartate O-methyltransferase</fullName>
        <ecNumber evidence="3">2.1.1.77</ecNumber>
    </recommendedName>
    <alternativeName>
        <fullName evidence="11">L-isoaspartyl protein carboxyl methyltransferase</fullName>
    </alternativeName>
    <alternativeName>
        <fullName evidence="9">Protein L-isoaspartyl methyltransferase</fullName>
    </alternativeName>
    <alternativeName>
        <fullName evidence="10">Protein-beta-aspartate methyltransferase</fullName>
    </alternativeName>
</protein>
<dbReference type="RefSeq" id="WP_098695117.1">
    <property type="nucleotide sequence ID" value="NZ_CP023778.1"/>
</dbReference>
<evidence type="ECO:0000256" key="2">
    <source>
        <dbReference type="ARBA" id="ARBA00005369"/>
    </source>
</evidence>
<evidence type="ECO:0000256" key="9">
    <source>
        <dbReference type="ARBA" id="ARBA00030757"/>
    </source>
</evidence>
<dbReference type="PANTHER" id="PTHR11579">
    <property type="entry name" value="PROTEIN-L-ISOASPARTATE O-METHYLTRANSFERASE"/>
    <property type="match status" value="1"/>
</dbReference>
<evidence type="ECO:0000256" key="8">
    <source>
        <dbReference type="ARBA" id="ARBA00022691"/>
    </source>
</evidence>
<dbReference type="GO" id="GO:0004719">
    <property type="term" value="F:protein-L-isoaspartate (D-aspartate) O-methyltransferase activity"/>
    <property type="evidence" value="ECO:0007669"/>
    <property type="project" value="UniProtKB-EC"/>
</dbReference>